<dbReference type="AlphaFoldDB" id="A0A7X9X687"/>
<comment type="caution">
    <text evidence="3">The sequence shown here is derived from an EMBL/GenBank/DDBJ whole genome shotgun (WGS) entry which is preliminary data.</text>
</comment>
<protein>
    <submittedName>
        <fullName evidence="3">Pilus assembly protein</fullName>
    </submittedName>
</protein>
<dbReference type="Proteomes" id="UP000583127">
    <property type="component" value="Unassembled WGS sequence"/>
</dbReference>
<dbReference type="RefSeq" id="WP_169498515.1">
    <property type="nucleotide sequence ID" value="NZ_JABBFZ010000008.1"/>
</dbReference>
<dbReference type="Pfam" id="PF07811">
    <property type="entry name" value="TadE"/>
    <property type="match status" value="1"/>
</dbReference>
<dbReference type="InterPro" id="IPR012495">
    <property type="entry name" value="TadE-like_dom"/>
</dbReference>
<keyword evidence="1" id="KW-0812">Transmembrane</keyword>
<evidence type="ECO:0000313" key="4">
    <source>
        <dbReference type="Proteomes" id="UP000583127"/>
    </source>
</evidence>
<keyword evidence="1" id="KW-1133">Transmembrane helix</keyword>
<dbReference type="EMBL" id="JABBFZ010000008">
    <property type="protein sequence ID" value="NML32264.1"/>
    <property type="molecule type" value="Genomic_DNA"/>
</dbReference>
<proteinExistence type="predicted"/>
<sequence>MNASNRPYARMPRANPARARAQRGIAAMEFALVFPLFFLILYAIVTYSLILVAQQNLTLAASEGARAALNWQSNSSMSDALSKRATAACNAANLVAVTLVQSMQCTTTTTACGPGNAMQCINVSLSFNYRAHPLVPTLPLLGLTVPNTLSGNATVQLNPENIQ</sequence>
<name>A0A7X9X687_9BURK</name>
<feature type="transmembrane region" description="Helical" evidence="1">
    <location>
        <begin position="30"/>
        <end position="53"/>
    </location>
</feature>
<reference evidence="3 4" key="1">
    <citation type="submission" date="2020-04" db="EMBL/GenBank/DDBJ databases">
        <title>Paraburkholderia sp. G-4-1-8 isolated from soil.</title>
        <authorList>
            <person name="Dahal R.H."/>
        </authorList>
    </citation>
    <scope>NUCLEOTIDE SEQUENCE [LARGE SCALE GENOMIC DNA]</scope>
    <source>
        <strain evidence="3 4">G-4-1-8</strain>
    </source>
</reference>
<organism evidence="3 4">
    <name type="scientific">Paraburkholderia antibiotica</name>
    <dbReference type="NCBI Taxonomy" id="2728839"/>
    <lineage>
        <taxon>Bacteria</taxon>
        <taxon>Pseudomonadati</taxon>
        <taxon>Pseudomonadota</taxon>
        <taxon>Betaproteobacteria</taxon>
        <taxon>Burkholderiales</taxon>
        <taxon>Burkholderiaceae</taxon>
        <taxon>Paraburkholderia</taxon>
    </lineage>
</organism>
<keyword evidence="4" id="KW-1185">Reference proteome</keyword>
<keyword evidence="1" id="KW-0472">Membrane</keyword>
<accession>A0A7X9X687</accession>
<evidence type="ECO:0000256" key="1">
    <source>
        <dbReference type="SAM" id="Phobius"/>
    </source>
</evidence>
<feature type="domain" description="TadE-like" evidence="2">
    <location>
        <begin position="24"/>
        <end position="66"/>
    </location>
</feature>
<evidence type="ECO:0000259" key="2">
    <source>
        <dbReference type="Pfam" id="PF07811"/>
    </source>
</evidence>
<evidence type="ECO:0000313" key="3">
    <source>
        <dbReference type="EMBL" id="NML32264.1"/>
    </source>
</evidence>
<gene>
    <name evidence="3" type="ORF">HHL14_15630</name>
</gene>